<gene>
    <name evidence="2" type="ORF">NCTC9177_00152</name>
</gene>
<protein>
    <submittedName>
        <fullName evidence="2">Metallo-beta-lactamase</fullName>
    </submittedName>
</protein>
<dbReference type="InterPro" id="IPR036866">
    <property type="entry name" value="RibonucZ/Hydroxyglut_hydro"/>
</dbReference>
<dbReference type="EMBL" id="UGKR01000003">
    <property type="protein sequence ID" value="STS86398.1"/>
    <property type="molecule type" value="Genomic_DNA"/>
</dbReference>
<dbReference type="Pfam" id="PF00753">
    <property type="entry name" value="Lactamase_B"/>
    <property type="match status" value="1"/>
</dbReference>
<dbReference type="Proteomes" id="UP000254545">
    <property type="component" value="Unassembled WGS sequence"/>
</dbReference>
<dbReference type="Gene3D" id="3.60.15.10">
    <property type="entry name" value="Ribonuclease Z/Hydroxyacylglutathione hydrolase-like"/>
    <property type="match status" value="1"/>
</dbReference>
<dbReference type="PANTHER" id="PTHR13754:SF18">
    <property type="entry name" value="7,8-DIHYDROPTERIN-6-METHYL-4-(BETA-D-RIBOFURANOSYL)-AMINOBENZENE-5'-PHOSPHATE SYNTHASE"/>
    <property type="match status" value="1"/>
</dbReference>
<evidence type="ECO:0000313" key="2">
    <source>
        <dbReference type="EMBL" id="STS86398.1"/>
    </source>
</evidence>
<dbReference type="InterPro" id="IPR052926">
    <property type="entry name" value="Metallo-beta-lactamase_dom"/>
</dbReference>
<sequence>MQLTVLVDNNTLIDRYLVGEPGVSYLIEHDGQKILFDTGYSDVFLQNAQTLQIDLTTIDSIVLSHGHNDHTWGLNHLTQHYDRLNFTPERKINLVCHPDALNPKYFDAKSIGINYRFDQNDLFFDKICSKKPYPLTENIIFLGQIPRDNKFEMLTPVGQTVDDNGEITDDYVMDDSALAIKIEEGLVVVTGCFSRGNS</sequence>
<dbReference type="PANTHER" id="PTHR13754">
    <property type="entry name" value="METALLO-BETA-LACTAMASE SUPERFAMILY PROTEIN"/>
    <property type="match status" value="1"/>
</dbReference>
<reference evidence="2 3" key="1">
    <citation type="submission" date="2018-06" db="EMBL/GenBank/DDBJ databases">
        <authorList>
            <consortium name="Pathogen Informatics"/>
            <person name="Doyle S."/>
        </authorList>
    </citation>
    <scope>NUCLEOTIDE SEQUENCE [LARGE SCALE GENOMIC DNA]</scope>
    <source>
        <strain evidence="2 3">NCTC9177</strain>
    </source>
</reference>
<evidence type="ECO:0000259" key="1">
    <source>
        <dbReference type="Pfam" id="PF00753"/>
    </source>
</evidence>
<dbReference type="InterPro" id="IPR001279">
    <property type="entry name" value="Metallo-B-lactamas"/>
</dbReference>
<dbReference type="GO" id="GO:0016740">
    <property type="term" value="F:transferase activity"/>
    <property type="evidence" value="ECO:0007669"/>
    <property type="project" value="TreeGrafter"/>
</dbReference>
<feature type="domain" description="Metallo-beta-lactamase" evidence="1">
    <location>
        <begin position="20"/>
        <end position="82"/>
    </location>
</feature>
<dbReference type="CDD" id="cd07713">
    <property type="entry name" value="DHPS-like_MBL-fold"/>
    <property type="match status" value="1"/>
</dbReference>
<accession>A0A7H4M7U8</accession>
<dbReference type="InterPro" id="IPR041712">
    <property type="entry name" value="DHPS-like_MBL-fold"/>
</dbReference>
<dbReference type="AlphaFoldDB" id="A0A7H4M7U8"/>
<evidence type="ECO:0000313" key="3">
    <source>
        <dbReference type="Proteomes" id="UP000254545"/>
    </source>
</evidence>
<dbReference type="SUPFAM" id="SSF56281">
    <property type="entry name" value="Metallo-hydrolase/oxidoreductase"/>
    <property type="match status" value="1"/>
</dbReference>
<proteinExistence type="predicted"/>
<comment type="caution">
    <text evidence="2">The sequence shown here is derived from an EMBL/GenBank/DDBJ whole genome shotgun (WGS) entry which is preliminary data.</text>
</comment>
<organism evidence="2 3">
    <name type="scientific">Klebsiella variicola</name>
    <dbReference type="NCBI Taxonomy" id="244366"/>
    <lineage>
        <taxon>Bacteria</taxon>
        <taxon>Pseudomonadati</taxon>
        <taxon>Pseudomonadota</taxon>
        <taxon>Gammaproteobacteria</taxon>
        <taxon>Enterobacterales</taxon>
        <taxon>Enterobacteriaceae</taxon>
        <taxon>Klebsiella/Raoultella group</taxon>
        <taxon>Klebsiella</taxon>
        <taxon>Klebsiella pneumoniae complex</taxon>
    </lineage>
</organism>
<name>A0A7H4M7U8_KLEVA</name>